<feature type="chain" id="PRO_5047488240" evidence="2">
    <location>
        <begin position="19"/>
        <end position="184"/>
    </location>
</feature>
<dbReference type="CDD" id="cd16325">
    <property type="entry name" value="LolA"/>
    <property type="match status" value="1"/>
</dbReference>
<evidence type="ECO:0000256" key="1">
    <source>
        <dbReference type="ARBA" id="ARBA00022729"/>
    </source>
</evidence>
<evidence type="ECO:0000256" key="2">
    <source>
        <dbReference type="SAM" id="SignalP"/>
    </source>
</evidence>
<organism evidence="3 4">
    <name type="scientific">Roseomonas alba</name>
    <dbReference type="NCBI Taxonomy" id="2846776"/>
    <lineage>
        <taxon>Bacteria</taxon>
        <taxon>Pseudomonadati</taxon>
        <taxon>Pseudomonadota</taxon>
        <taxon>Alphaproteobacteria</taxon>
        <taxon>Acetobacterales</taxon>
        <taxon>Roseomonadaceae</taxon>
        <taxon>Roseomonas</taxon>
    </lineage>
</organism>
<evidence type="ECO:0000313" key="3">
    <source>
        <dbReference type="EMBL" id="MBW6401917.1"/>
    </source>
</evidence>
<dbReference type="Pfam" id="PF19574">
    <property type="entry name" value="LolA_3"/>
    <property type="match status" value="1"/>
</dbReference>
<keyword evidence="4" id="KW-1185">Reference proteome</keyword>
<name>A0ABS7AHZ3_9PROT</name>
<dbReference type="Gene3D" id="2.50.20.10">
    <property type="entry name" value="Lipoprotein localisation LolA/LolB/LppX"/>
    <property type="match status" value="1"/>
</dbReference>
<dbReference type="Proteomes" id="UP001196565">
    <property type="component" value="Unassembled WGS sequence"/>
</dbReference>
<proteinExistence type="predicted"/>
<dbReference type="InterPro" id="IPR004564">
    <property type="entry name" value="OM_lipoprot_carrier_LolA-like"/>
</dbReference>
<keyword evidence="1 2" id="KW-0732">Signal</keyword>
<protein>
    <submittedName>
        <fullName evidence="3">Outer membrane lipoprotein carrier protein LolA</fullName>
    </submittedName>
</protein>
<sequence>MTRRVLLAALFLPAVAQAQDVMAQVMAALAIVRDSQATFVEEKELPELDRPLTSRGLLVWHAPDRLEKRTVEPFEERLLVEGDRLLLETREQHQELSLDTAPEIRPLVEAIRATLAGDAVTLRRYYGISFSGDLAHWRMVLTPLSSRVLAAVQRITIEGEGGAVLVVERQGRDGNSRMAVTPGR</sequence>
<dbReference type="EMBL" id="JAHYBZ010000016">
    <property type="protein sequence ID" value="MBW6401917.1"/>
    <property type="molecule type" value="Genomic_DNA"/>
</dbReference>
<evidence type="ECO:0000313" key="4">
    <source>
        <dbReference type="Proteomes" id="UP001196565"/>
    </source>
</evidence>
<accession>A0ABS7AHZ3</accession>
<feature type="signal peptide" evidence="2">
    <location>
        <begin position="1"/>
        <end position="18"/>
    </location>
</feature>
<reference evidence="3 4" key="1">
    <citation type="submission" date="2021-07" db="EMBL/GenBank/DDBJ databases">
        <authorList>
            <person name="So Y."/>
        </authorList>
    </citation>
    <scope>NUCLEOTIDE SEQUENCE [LARGE SCALE GENOMIC DNA]</scope>
    <source>
        <strain evidence="3 4">HJA6</strain>
    </source>
</reference>
<keyword evidence="3" id="KW-0449">Lipoprotein</keyword>
<dbReference type="RefSeq" id="WP_219766783.1">
    <property type="nucleotide sequence ID" value="NZ_JAHYBZ010000016.1"/>
</dbReference>
<gene>
    <name evidence="3" type="ORF">KPL78_28990</name>
</gene>
<comment type="caution">
    <text evidence="3">The sequence shown here is derived from an EMBL/GenBank/DDBJ whole genome shotgun (WGS) entry which is preliminary data.</text>
</comment>
<dbReference type="SUPFAM" id="SSF89392">
    <property type="entry name" value="Prokaryotic lipoproteins and lipoprotein localization factors"/>
    <property type="match status" value="1"/>
</dbReference>
<dbReference type="InterPro" id="IPR029046">
    <property type="entry name" value="LolA/LolB/LppX"/>
</dbReference>